<dbReference type="VEuPathDB" id="FungiDB:ACJ73_08650"/>
<name>A0A1J9PSB3_9EURO</name>
<dbReference type="SUPFAM" id="SSF56672">
    <property type="entry name" value="DNA/RNA polymerases"/>
    <property type="match status" value="1"/>
</dbReference>
<feature type="compositionally biased region" description="Acidic residues" evidence="2">
    <location>
        <begin position="123"/>
        <end position="146"/>
    </location>
</feature>
<sequence>MVDGFFTRWNRSVDTRYLTQDFYDIAKEVVSPWSFLSHQQPTHTPLTVTWRRCCLDGFCDWLATSQTRLAACDGRGRSPELGDDNDAPRSSTRRSARIRHNAHQPDLQGGPSHPAEEGRADRSDEESEYSPEGETDGDDGDDEDEGNGGGRTAEEEEEAEPANSASDSDSDTETASRSWRQEFYPLSFLRDAGSMTLEPRRSSLLRQHGLMYCQLYNTSKEVLTAGKHSPFQNERLETLSLDRGLIRTWQHVGKALSHAPFALLRAYLDTKQRCHVALADCRNRSYGTREEYRVMGSLLAVIDRTFRQRGRASRPLTVPRTLAPFFCHRTVLMLKWLRWNINKLCTGFEMTYSLQPRTVVLWEHTRVMMMFLQCLVRAYGGQGNHLRRSNGLWLNRRVRPPLDGSDTEQIREGLGMEETLERYGYAWLLDKLDWTAMTFRPAHRAYICFNTPSLQSAYHSRYRRLVRAKADFLLFHDVFTRMHDLRHDVSRSGLLLQLLIHLCLGAFRKEVFDTLASRTTRQPLQRQALKAACAGDVPLTLQGFTRVFLNGHFREDLQFVTGPKMRVSSIEVLFAWLWGWDGDGDNGDWPRGHWEFKQYRVVYRQSFGIIAQVYGLQQAREWRINVKQTFIRSHWVLPYADPTSFWSRGKGGRLQTWASAHPELLRYYRKHDGHRVHTVQPDELEQLPLTGWVRWDHPAPLDTVLPPIPDDVEVWLNGASEPTVAATRPHVPLPVIGIQGGILSRQLEAQAPQYRVLRSFLKKGGQSVAQVHGNEEWLTSHLVYHLQALIAAQQERVRGLDIPHRTRQWQLRPRPAVSNSLASLNGGLTPADLEEDSDPESLKAIRARESYQLVKMQQWLRVGRKERQRYIKNKYEMKRLQGVQQDDRTLAARIQAGAEKEGHTLRLRRAQEQYQKAADKLSRDIDKTADLTQISAAAFSTLTRQARKKENVQVFAASMADIQKALEKLEPRDPKKPRKELRQTYQDFADVPPHRGPGIDHRIEAVKEDGKDRQPPWGPLYSMSRDELLVLRKTLNGLLDKGFIRVSNSPAAAAVLFAKKPGGGLRFCVDYRGLNRITRKDRYPLPLINETLQRIGKAKWFTKLDISAAFYKTTIVMGSAHINNRSLRPPGYARSAIYTSPRTTRPIKI</sequence>
<evidence type="ECO:0000313" key="4">
    <source>
        <dbReference type="Proteomes" id="UP000242791"/>
    </source>
</evidence>
<dbReference type="Gene3D" id="3.10.10.10">
    <property type="entry name" value="HIV Type 1 Reverse Transcriptase, subunit A, domain 1"/>
    <property type="match status" value="1"/>
</dbReference>
<dbReference type="STRING" id="1658174.A0A1J9PSB3"/>
<dbReference type="Proteomes" id="UP000242791">
    <property type="component" value="Unassembled WGS sequence"/>
</dbReference>
<feature type="region of interest" description="Disordered" evidence="2">
    <location>
        <begin position="969"/>
        <end position="998"/>
    </location>
</feature>
<keyword evidence="4" id="KW-1185">Reference proteome</keyword>
<dbReference type="PANTHER" id="PTHR15503">
    <property type="entry name" value="LDOC1 RELATED"/>
    <property type="match status" value="1"/>
</dbReference>
<evidence type="ECO:0000256" key="1">
    <source>
        <dbReference type="SAM" id="Coils"/>
    </source>
</evidence>
<comment type="caution">
    <text evidence="3">The sequence shown here is derived from an EMBL/GenBank/DDBJ whole genome shotgun (WGS) entry which is preliminary data.</text>
</comment>
<dbReference type="PANTHER" id="PTHR15503:SF29">
    <property type="entry name" value="CCHC-TYPE DOMAIN-CONTAINING PROTEIN-RELATED"/>
    <property type="match status" value="1"/>
</dbReference>
<feature type="compositionally biased region" description="Basic residues" evidence="2">
    <location>
        <begin position="91"/>
        <end position="102"/>
    </location>
</feature>
<dbReference type="InterPro" id="IPR032567">
    <property type="entry name" value="RTL1-rel"/>
</dbReference>
<dbReference type="InterPro" id="IPR043502">
    <property type="entry name" value="DNA/RNA_pol_sf"/>
</dbReference>
<feature type="region of interest" description="Disordered" evidence="2">
    <location>
        <begin position="73"/>
        <end position="177"/>
    </location>
</feature>
<dbReference type="EMBL" id="LGTZ01002114">
    <property type="protein sequence ID" value="OJD19313.1"/>
    <property type="molecule type" value="Genomic_DNA"/>
</dbReference>
<evidence type="ECO:0000313" key="3">
    <source>
        <dbReference type="EMBL" id="OJD19313.1"/>
    </source>
</evidence>
<feature type="coiled-coil region" evidence="1">
    <location>
        <begin position="900"/>
        <end position="927"/>
    </location>
</feature>
<dbReference type="AlphaFoldDB" id="A0A1J9PSB3"/>
<evidence type="ECO:0008006" key="5">
    <source>
        <dbReference type="Google" id="ProtNLM"/>
    </source>
</evidence>
<protein>
    <recommendedName>
        <fullName evidence="5">Reverse transcriptase domain-containing protein</fullName>
    </recommendedName>
</protein>
<accession>A0A1J9PSB3</accession>
<evidence type="ECO:0000256" key="2">
    <source>
        <dbReference type="SAM" id="MobiDB-lite"/>
    </source>
</evidence>
<dbReference type="CDD" id="cd01647">
    <property type="entry name" value="RT_LTR"/>
    <property type="match status" value="1"/>
</dbReference>
<proteinExistence type="predicted"/>
<organism evidence="3 4">
    <name type="scientific">Blastomyces percursus</name>
    <dbReference type="NCBI Taxonomy" id="1658174"/>
    <lineage>
        <taxon>Eukaryota</taxon>
        <taxon>Fungi</taxon>
        <taxon>Dikarya</taxon>
        <taxon>Ascomycota</taxon>
        <taxon>Pezizomycotina</taxon>
        <taxon>Eurotiomycetes</taxon>
        <taxon>Eurotiomycetidae</taxon>
        <taxon>Onygenales</taxon>
        <taxon>Ajellomycetaceae</taxon>
        <taxon>Blastomyces</taxon>
    </lineage>
</organism>
<dbReference type="OrthoDB" id="4354629at2759"/>
<gene>
    <name evidence="3" type="ORF">ACJ73_08650</name>
</gene>
<keyword evidence="1" id="KW-0175">Coiled coil</keyword>
<reference evidence="3 4" key="1">
    <citation type="submission" date="2015-08" db="EMBL/GenBank/DDBJ databases">
        <title>Emmonsia species relationships and genome sequence.</title>
        <authorList>
            <person name="Cuomo C.A."/>
            <person name="Schwartz I.S."/>
            <person name="Kenyon C."/>
            <person name="De Hoog G.S."/>
            <person name="Govender N.P."/>
            <person name="Botha A."/>
            <person name="Moreno L."/>
            <person name="De Vries M."/>
            <person name="Munoz J.F."/>
            <person name="Stielow J.B."/>
        </authorList>
    </citation>
    <scope>NUCLEOTIDE SEQUENCE [LARGE SCALE GENOMIC DNA]</scope>
    <source>
        <strain evidence="3 4">EI222</strain>
    </source>
</reference>